<dbReference type="GO" id="GO:0030001">
    <property type="term" value="P:metal ion transport"/>
    <property type="evidence" value="ECO:0007669"/>
    <property type="project" value="TreeGrafter"/>
</dbReference>
<dbReference type="GO" id="GO:0005261">
    <property type="term" value="F:monoatomic cation channel activity"/>
    <property type="evidence" value="ECO:0007669"/>
    <property type="project" value="TreeGrafter"/>
</dbReference>
<dbReference type="AlphaFoldDB" id="G0PG36"/>
<feature type="signal peptide" evidence="2">
    <location>
        <begin position="1"/>
        <end position="21"/>
    </location>
</feature>
<dbReference type="InterPro" id="IPR050927">
    <property type="entry name" value="TRPM"/>
</dbReference>
<dbReference type="InParanoid" id="G0PG36"/>
<keyword evidence="1" id="KW-0472">Membrane</keyword>
<feature type="chain" id="PRO_5003406914" description="Ion transport domain-containing protein" evidence="2">
    <location>
        <begin position="22"/>
        <end position="364"/>
    </location>
</feature>
<protein>
    <recommendedName>
        <fullName evidence="5">Ion transport domain-containing protein</fullName>
    </recommendedName>
</protein>
<dbReference type="OrthoDB" id="5796027at2759"/>
<dbReference type="HOGENOM" id="CLU_761260_0_0_1"/>
<gene>
    <name evidence="3" type="ORF">CAEBREN_31344</name>
</gene>
<reference evidence="4" key="1">
    <citation type="submission" date="2011-07" db="EMBL/GenBank/DDBJ databases">
        <authorList>
            <consortium name="Caenorhabditis brenneri Sequencing and Analysis Consortium"/>
            <person name="Wilson R.K."/>
        </authorList>
    </citation>
    <scope>NUCLEOTIDE SEQUENCE [LARGE SCALE GENOMIC DNA]</scope>
    <source>
        <strain evidence="4">PB2801</strain>
    </source>
</reference>
<feature type="transmembrane region" description="Helical" evidence="1">
    <location>
        <begin position="173"/>
        <end position="193"/>
    </location>
</feature>
<evidence type="ECO:0000313" key="4">
    <source>
        <dbReference type="Proteomes" id="UP000008068"/>
    </source>
</evidence>
<evidence type="ECO:0000313" key="3">
    <source>
        <dbReference type="EMBL" id="EGT54765.1"/>
    </source>
</evidence>
<feature type="transmembrane region" description="Helical" evidence="1">
    <location>
        <begin position="45"/>
        <end position="64"/>
    </location>
</feature>
<dbReference type="PANTHER" id="PTHR13800">
    <property type="entry name" value="TRANSIENT RECEPTOR POTENTIAL CATION CHANNEL, SUBFAMILY M, MEMBER 6"/>
    <property type="match status" value="1"/>
</dbReference>
<proteinExistence type="predicted"/>
<keyword evidence="1" id="KW-0812">Transmembrane</keyword>
<organism evidence="4">
    <name type="scientific">Caenorhabditis brenneri</name>
    <name type="common">Nematode worm</name>
    <dbReference type="NCBI Taxonomy" id="135651"/>
    <lineage>
        <taxon>Eukaryota</taxon>
        <taxon>Metazoa</taxon>
        <taxon>Ecdysozoa</taxon>
        <taxon>Nematoda</taxon>
        <taxon>Chromadorea</taxon>
        <taxon>Rhabditida</taxon>
        <taxon>Rhabditina</taxon>
        <taxon>Rhabditomorpha</taxon>
        <taxon>Rhabditoidea</taxon>
        <taxon>Rhabditidae</taxon>
        <taxon>Peloderinae</taxon>
        <taxon>Caenorhabditis</taxon>
    </lineage>
</organism>
<accession>G0PG36</accession>
<dbReference type="Proteomes" id="UP000008068">
    <property type="component" value="Unassembled WGS sequence"/>
</dbReference>
<evidence type="ECO:0000256" key="2">
    <source>
        <dbReference type="SAM" id="SignalP"/>
    </source>
</evidence>
<keyword evidence="4" id="KW-1185">Reference proteome</keyword>
<evidence type="ECO:0000256" key="1">
    <source>
        <dbReference type="SAM" id="Phobius"/>
    </source>
</evidence>
<dbReference type="PANTHER" id="PTHR13800:SF36">
    <property type="entry name" value="ION_TRANS DOMAIN-CONTAINING PROTEIN-RELATED"/>
    <property type="match status" value="1"/>
</dbReference>
<feature type="transmembrane region" description="Helical" evidence="1">
    <location>
        <begin position="85"/>
        <end position="104"/>
    </location>
</feature>
<dbReference type="eggNOG" id="ENOG502TGSF">
    <property type="taxonomic scope" value="Eukaryota"/>
</dbReference>
<keyword evidence="1" id="KW-1133">Transmembrane helix</keyword>
<evidence type="ECO:0008006" key="5">
    <source>
        <dbReference type="Google" id="ProtNLM"/>
    </source>
</evidence>
<dbReference type="GO" id="GO:0005886">
    <property type="term" value="C:plasma membrane"/>
    <property type="evidence" value="ECO:0007669"/>
    <property type="project" value="TreeGrafter"/>
</dbReference>
<name>G0PG36_CAEBE</name>
<sequence>MCRVFLITFILPLEAVQNSIAAFETPNEYKTTYYSGFVSVLPLVELMYCLLFIISDIATLRFFYSFKSPGFLTHVIKKMLNTVSMFILIFCAFWFVLAVTHVSISRTFSSEDSSTNNTFIHTIVSKGKFEIFGEVQDGDITGNLKNCSNYDRTIYDIFSMDYHEASCLFRSSILPFLVFIYIFMAGILLVNLLTAQLTKEYEKESENSRYYNGYLQYEQLCKIESKIYLPPPLSIVYVFVSVLLRSPCCSGHCFRFICEKILKRIDGDPFQAVRNYPDHFGAEAKVKEFLRKKQNTTWGRMKNLITELEQEDSSYEELMAVQTQLNILMDSEKNKVVARENNLSEEGMNIGKEYIPNIGEEIDL</sequence>
<keyword evidence="2" id="KW-0732">Signal</keyword>
<dbReference type="EMBL" id="GL380397">
    <property type="protein sequence ID" value="EGT54765.1"/>
    <property type="molecule type" value="Genomic_DNA"/>
</dbReference>